<evidence type="ECO:0000256" key="1">
    <source>
        <dbReference type="SAM" id="Phobius"/>
    </source>
</evidence>
<feature type="transmembrane region" description="Helical" evidence="1">
    <location>
        <begin position="118"/>
        <end position="137"/>
    </location>
</feature>
<dbReference type="AlphaFoldDB" id="A0A926DDS5"/>
<dbReference type="PANTHER" id="PTHR36435">
    <property type="entry name" value="SLR1288 PROTEIN"/>
    <property type="match status" value="1"/>
</dbReference>
<accession>A0A926DDS5</accession>
<evidence type="ECO:0000313" key="3">
    <source>
        <dbReference type="EMBL" id="MBC8536341.1"/>
    </source>
</evidence>
<proteinExistence type="predicted"/>
<keyword evidence="1" id="KW-0812">Transmembrane</keyword>
<feature type="transmembrane region" description="Helical" evidence="1">
    <location>
        <begin position="160"/>
        <end position="181"/>
    </location>
</feature>
<feature type="transmembrane region" description="Helical" evidence="1">
    <location>
        <begin position="309"/>
        <end position="333"/>
    </location>
</feature>
<keyword evidence="1" id="KW-0472">Membrane</keyword>
<dbReference type="EMBL" id="JACRSP010000002">
    <property type="protein sequence ID" value="MBC8536341.1"/>
    <property type="molecule type" value="Genomic_DNA"/>
</dbReference>
<feature type="domain" description="CAAX prenyl protease 2/Lysostaphin resistance protein A-like" evidence="2">
    <location>
        <begin position="162"/>
        <end position="248"/>
    </location>
</feature>
<name>A0A926DDS5_9FIRM</name>
<feature type="transmembrane region" description="Helical" evidence="1">
    <location>
        <begin position="193"/>
        <end position="209"/>
    </location>
</feature>
<comment type="caution">
    <text evidence="3">The sequence shown here is derived from an EMBL/GenBank/DDBJ whole genome shotgun (WGS) entry which is preliminary data.</text>
</comment>
<dbReference type="Proteomes" id="UP000620366">
    <property type="component" value="Unassembled WGS sequence"/>
</dbReference>
<keyword evidence="4" id="KW-1185">Reference proteome</keyword>
<organism evidence="3 4">
    <name type="scientific">Feifania hominis</name>
    <dbReference type="NCBI Taxonomy" id="2763660"/>
    <lineage>
        <taxon>Bacteria</taxon>
        <taxon>Bacillati</taxon>
        <taxon>Bacillota</taxon>
        <taxon>Clostridia</taxon>
        <taxon>Eubacteriales</taxon>
        <taxon>Feifaniaceae</taxon>
        <taxon>Feifania</taxon>
    </lineage>
</organism>
<keyword evidence="3" id="KW-0645">Protease</keyword>
<dbReference type="PANTHER" id="PTHR36435:SF1">
    <property type="entry name" value="CAAX AMINO TERMINAL PROTEASE FAMILY PROTEIN"/>
    <property type="match status" value="1"/>
</dbReference>
<keyword evidence="3" id="KW-0482">Metalloprotease</keyword>
<dbReference type="GO" id="GO:0080120">
    <property type="term" value="P:CAAX-box protein maturation"/>
    <property type="evidence" value="ECO:0007669"/>
    <property type="project" value="UniProtKB-ARBA"/>
</dbReference>
<feature type="transmembrane region" description="Helical" evidence="1">
    <location>
        <begin position="68"/>
        <end position="89"/>
    </location>
</feature>
<dbReference type="InterPro" id="IPR003675">
    <property type="entry name" value="Rce1/LyrA-like_dom"/>
</dbReference>
<reference evidence="3" key="1">
    <citation type="submission" date="2020-08" db="EMBL/GenBank/DDBJ databases">
        <title>Genome public.</title>
        <authorList>
            <person name="Liu C."/>
            <person name="Sun Q."/>
        </authorList>
    </citation>
    <scope>NUCLEOTIDE SEQUENCE</scope>
    <source>
        <strain evidence="3">BX7</strain>
    </source>
</reference>
<keyword evidence="3" id="KW-0378">Hydrolase</keyword>
<dbReference type="GO" id="GO:0008237">
    <property type="term" value="F:metallopeptidase activity"/>
    <property type="evidence" value="ECO:0007669"/>
    <property type="project" value="UniProtKB-KW"/>
</dbReference>
<feature type="transmembrane region" description="Helical" evidence="1">
    <location>
        <begin position="266"/>
        <end position="288"/>
    </location>
</feature>
<sequence length="336" mass="36827">MDDRRLLRRISGHTARMLLCNIALQFLLTFLLEGLVMLALALPDILALPDVSLSAVWALMLDAGGRSVLLTTGAGYVLVALIMLCANLLPTLRCAKKLSLTPRALFGESVPTARRTGWYVALALGLNTFGILIYNLLNTLLSAFRVEAEGSAASLPADSLWGAVAYVLFACLIAPVTEELIFRGVVLHALKPYGGLFAALASSLLFALIHGNFEQIPLTFMIGMLLSYVTLQTGNIRLAVRLHFINNAYAVATEILMLALPEQFLLFGGLLGYLNLGLMVFALWTLIARRREIHFESLAPRTAQVERPGRSYFTTFSMLLYFLVVAALIALTFRTF</sequence>
<dbReference type="InterPro" id="IPR052710">
    <property type="entry name" value="CAAX_protease"/>
</dbReference>
<feature type="transmembrane region" description="Helical" evidence="1">
    <location>
        <begin position="238"/>
        <end position="260"/>
    </location>
</feature>
<evidence type="ECO:0000259" key="2">
    <source>
        <dbReference type="Pfam" id="PF02517"/>
    </source>
</evidence>
<dbReference type="Pfam" id="PF02517">
    <property type="entry name" value="Rce1-like"/>
    <property type="match status" value="1"/>
</dbReference>
<feature type="transmembrane region" description="Helical" evidence="1">
    <location>
        <begin position="215"/>
        <end position="231"/>
    </location>
</feature>
<dbReference type="GO" id="GO:0004175">
    <property type="term" value="F:endopeptidase activity"/>
    <property type="evidence" value="ECO:0007669"/>
    <property type="project" value="UniProtKB-ARBA"/>
</dbReference>
<feature type="transmembrane region" description="Helical" evidence="1">
    <location>
        <begin position="21"/>
        <end position="48"/>
    </location>
</feature>
<protein>
    <submittedName>
        <fullName evidence="3">CPBP family intramembrane metalloprotease</fullName>
    </submittedName>
</protein>
<gene>
    <name evidence="3" type="ORF">H8695_06490</name>
</gene>
<evidence type="ECO:0000313" key="4">
    <source>
        <dbReference type="Proteomes" id="UP000620366"/>
    </source>
</evidence>
<dbReference type="RefSeq" id="WP_249300114.1">
    <property type="nucleotide sequence ID" value="NZ_JACRSP010000002.1"/>
</dbReference>
<keyword evidence="1" id="KW-1133">Transmembrane helix</keyword>